<keyword evidence="2" id="KW-1185">Reference proteome</keyword>
<dbReference type="EMBL" id="PTJC01000005">
    <property type="protein sequence ID" value="PPK87258.1"/>
    <property type="molecule type" value="Genomic_DNA"/>
</dbReference>
<evidence type="ECO:0000313" key="1">
    <source>
        <dbReference type="EMBL" id="PPK87258.1"/>
    </source>
</evidence>
<name>A0A2S6I704_9BACT</name>
<evidence type="ECO:0000313" key="2">
    <source>
        <dbReference type="Proteomes" id="UP000237662"/>
    </source>
</evidence>
<organism evidence="1 2">
    <name type="scientific">Neolewinella xylanilytica</name>
    <dbReference type="NCBI Taxonomy" id="1514080"/>
    <lineage>
        <taxon>Bacteria</taxon>
        <taxon>Pseudomonadati</taxon>
        <taxon>Bacteroidota</taxon>
        <taxon>Saprospiria</taxon>
        <taxon>Saprospirales</taxon>
        <taxon>Lewinellaceae</taxon>
        <taxon>Neolewinella</taxon>
    </lineage>
</organism>
<sequence>MPFRHSLLFLLPLCYGAWCFGQSAPHGDRPFTVAFTDGYELPEGARQHGFSFLVPVRLKDGKFYFRDTSYTLTLPPRMDPDSAAIADVYFTGRPTSRHTSVAWYLLYPYQLPRPTLYIDTTDAFDFTAAPAFDYLPNDSAWITQVARQGDPDCTFRSQFEPPAYNDELKKADVEKYSGTGSLTAKNERVDADFWLR</sequence>
<accession>A0A2S6I704</accession>
<proteinExistence type="predicted"/>
<comment type="caution">
    <text evidence="1">The sequence shown here is derived from an EMBL/GenBank/DDBJ whole genome shotgun (WGS) entry which is preliminary data.</text>
</comment>
<dbReference type="Proteomes" id="UP000237662">
    <property type="component" value="Unassembled WGS sequence"/>
</dbReference>
<gene>
    <name evidence="1" type="ORF">CLV84_0196</name>
</gene>
<dbReference type="AlphaFoldDB" id="A0A2S6I704"/>
<reference evidence="1 2" key="1">
    <citation type="submission" date="2018-02" db="EMBL/GenBank/DDBJ databases">
        <title>Genomic Encyclopedia of Archaeal and Bacterial Type Strains, Phase II (KMG-II): from individual species to whole genera.</title>
        <authorList>
            <person name="Goeker M."/>
        </authorList>
    </citation>
    <scope>NUCLEOTIDE SEQUENCE [LARGE SCALE GENOMIC DNA]</scope>
    <source>
        <strain evidence="1 2">DSM 29526</strain>
    </source>
</reference>
<protein>
    <submittedName>
        <fullName evidence="1">Uncharacterized protein</fullName>
    </submittedName>
</protein>